<reference evidence="10 11" key="1">
    <citation type="submission" date="2022-04" db="EMBL/GenBank/DDBJ databases">
        <title>Leucobacter sp. isolated from rhizosphere of garlic.</title>
        <authorList>
            <person name="Won M."/>
            <person name="Lee C.-M."/>
            <person name="Woen H.-Y."/>
            <person name="Kwon S.-W."/>
        </authorList>
    </citation>
    <scope>NUCLEOTIDE SEQUENCE [LARGE SCALE GENOMIC DNA]</scope>
    <source>
        <strain evidence="10 11">H21R-40</strain>
    </source>
</reference>
<keyword evidence="1" id="KW-1003">Cell membrane</keyword>
<keyword evidence="5" id="KW-0131">Cell cycle</keyword>
<keyword evidence="2" id="KW-0132">Cell division</keyword>
<evidence type="ECO:0000256" key="1">
    <source>
        <dbReference type="ARBA" id="ARBA00022475"/>
    </source>
</evidence>
<feature type="compositionally biased region" description="Gly residues" evidence="6">
    <location>
        <begin position="42"/>
        <end position="53"/>
    </location>
</feature>
<evidence type="ECO:0000256" key="6">
    <source>
        <dbReference type="SAM" id="MobiDB-lite"/>
    </source>
</evidence>
<dbReference type="EMBL" id="CP095045">
    <property type="protein sequence ID" value="UOQ58357.1"/>
    <property type="molecule type" value="Genomic_DNA"/>
</dbReference>
<keyword evidence="7" id="KW-0472">Membrane</keyword>
<keyword evidence="4 7" id="KW-1133">Transmembrane helix</keyword>
<evidence type="ECO:0000256" key="5">
    <source>
        <dbReference type="ARBA" id="ARBA00023306"/>
    </source>
</evidence>
<evidence type="ECO:0000313" key="10">
    <source>
        <dbReference type="EMBL" id="UOQ58357.1"/>
    </source>
</evidence>
<dbReference type="PANTHER" id="PTHR37820">
    <property type="entry name" value="CELL DIVISION PROTEIN DIVIB"/>
    <property type="match status" value="1"/>
</dbReference>
<evidence type="ECO:0000256" key="3">
    <source>
        <dbReference type="ARBA" id="ARBA00022692"/>
    </source>
</evidence>
<feature type="compositionally biased region" description="Basic and acidic residues" evidence="6">
    <location>
        <begin position="60"/>
        <end position="71"/>
    </location>
</feature>
<dbReference type="Proteomes" id="UP000831786">
    <property type="component" value="Chromosome"/>
</dbReference>
<dbReference type="InterPro" id="IPR050487">
    <property type="entry name" value="FtsQ_DivIB"/>
</dbReference>
<feature type="domain" description="POTRA" evidence="9">
    <location>
        <begin position="184"/>
        <end position="251"/>
    </location>
</feature>
<dbReference type="Pfam" id="PF03799">
    <property type="entry name" value="FtsQ_DivIB_C"/>
    <property type="match status" value="1"/>
</dbReference>
<dbReference type="PANTHER" id="PTHR37820:SF1">
    <property type="entry name" value="CELL DIVISION PROTEIN FTSQ"/>
    <property type="match status" value="1"/>
</dbReference>
<evidence type="ECO:0000259" key="8">
    <source>
        <dbReference type="Pfam" id="PF03799"/>
    </source>
</evidence>
<keyword evidence="11" id="KW-1185">Reference proteome</keyword>
<evidence type="ECO:0000256" key="4">
    <source>
        <dbReference type="ARBA" id="ARBA00022989"/>
    </source>
</evidence>
<dbReference type="Gene3D" id="3.10.20.310">
    <property type="entry name" value="membrane protein fhac"/>
    <property type="match status" value="1"/>
</dbReference>
<feature type="domain" description="Cell division protein FtsQ/DivIB C-terminal" evidence="8">
    <location>
        <begin position="262"/>
        <end position="370"/>
    </location>
</feature>
<sequence length="379" mass="39406">MKRPSGFDRRPEPRRPGRGRTGDRAAEPSAAPVTGLPETGPPGAGAPGPGLPGSGAPETAPREADAPERDAPSPLAPTVDLGELRAGRDDAAVAPAGDGRLGAALARLRREPGEDPVRDAEARVRAAERRVRAAGRERKARFRRERRRFSALARARRRRWLIAGSAVAALALFVGVGVLTPLMAVASVRLEGASQVDAAAVEAALAELEGRPLALVEDADVHRALEGFPLIQKYAVERVPPHTLIVRIEERVPVLAIGSDGDGYALYDAAGVVLGASETPIAGVPLGGGAIADVSSPAFASASAALRDMPAELRSRMTAATATSAQDVTFTLDTGVSVLWGDADRSALKSVVLGQMLTALGDRPVEQIDVSSSEAPVFR</sequence>
<organism evidence="10 11">
    <name type="scientific">Leucobacter allii</name>
    <dbReference type="NCBI Taxonomy" id="2932247"/>
    <lineage>
        <taxon>Bacteria</taxon>
        <taxon>Bacillati</taxon>
        <taxon>Actinomycetota</taxon>
        <taxon>Actinomycetes</taxon>
        <taxon>Micrococcales</taxon>
        <taxon>Microbacteriaceae</taxon>
        <taxon>Leucobacter</taxon>
    </lineage>
</organism>
<feature type="compositionally biased region" description="Basic and acidic residues" evidence="6">
    <location>
        <begin position="1"/>
        <end position="26"/>
    </location>
</feature>
<evidence type="ECO:0000259" key="9">
    <source>
        <dbReference type="Pfam" id="PF08478"/>
    </source>
</evidence>
<gene>
    <name evidence="10" type="ORF">MUN78_05835</name>
</gene>
<proteinExistence type="predicted"/>
<protein>
    <submittedName>
        <fullName evidence="10">FtsQ-type POTRA domain-containing protein</fullName>
    </submittedName>
</protein>
<evidence type="ECO:0000256" key="7">
    <source>
        <dbReference type="SAM" id="Phobius"/>
    </source>
</evidence>
<evidence type="ECO:0000313" key="11">
    <source>
        <dbReference type="Proteomes" id="UP000831786"/>
    </source>
</evidence>
<dbReference type="InterPro" id="IPR013685">
    <property type="entry name" value="POTRA_FtsQ_type"/>
</dbReference>
<dbReference type="Pfam" id="PF08478">
    <property type="entry name" value="POTRA_1"/>
    <property type="match status" value="1"/>
</dbReference>
<accession>A0ABY4FQ12</accession>
<feature type="transmembrane region" description="Helical" evidence="7">
    <location>
        <begin position="160"/>
        <end position="184"/>
    </location>
</feature>
<dbReference type="RefSeq" id="WP_244729417.1">
    <property type="nucleotide sequence ID" value="NZ_CP095045.1"/>
</dbReference>
<feature type="region of interest" description="Disordered" evidence="6">
    <location>
        <begin position="1"/>
        <end position="82"/>
    </location>
</feature>
<name>A0ABY4FQ12_9MICO</name>
<dbReference type="InterPro" id="IPR005548">
    <property type="entry name" value="Cell_div_FtsQ/DivIB_C"/>
</dbReference>
<keyword evidence="3 7" id="KW-0812">Transmembrane</keyword>
<evidence type="ECO:0000256" key="2">
    <source>
        <dbReference type="ARBA" id="ARBA00022618"/>
    </source>
</evidence>